<dbReference type="Gene3D" id="3.30.40.10">
    <property type="entry name" value="Zinc/RING finger domain, C3HC4 (zinc finger)"/>
    <property type="match status" value="1"/>
</dbReference>
<dbReference type="EMBL" id="CYKH01002015">
    <property type="protein sequence ID" value="CUG92190.1"/>
    <property type="molecule type" value="Genomic_DNA"/>
</dbReference>
<evidence type="ECO:0008006" key="10">
    <source>
        <dbReference type="Google" id="ProtNLM"/>
    </source>
</evidence>
<dbReference type="GO" id="GO:0008270">
    <property type="term" value="F:zinc ion binding"/>
    <property type="evidence" value="ECO:0007669"/>
    <property type="project" value="UniProtKB-KW"/>
</dbReference>
<dbReference type="PROSITE" id="PS50089">
    <property type="entry name" value="ZF_RING_2"/>
    <property type="match status" value="1"/>
</dbReference>
<gene>
    <name evidence="8" type="ORF">BSAL_35965</name>
</gene>
<dbReference type="PANTHER" id="PTHR24006">
    <property type="entry name" value="UBIQUITIN CARBOXYL-TERMINAL HYDROLASE"/>
    <property type="match status" value="1"/>
</dbReference>
<feature type="region of interest" description="Disordered" evidence="5">
    <location>
        <begin position="1311"/>
        <end position="1343"/>
    </location>
</feature>
<protein>
    <recommendedName>
        <fullName evidence="10">Ubiquitin hydrolase</fullName>
    </recommendedName>
</protein>
<dbReference type="SMART" id="SM00744">
    <property type="entry name" value="RINGv"/>
    <property type="match status" value="1"/>
</dbReference>
<dbReference type="InterPro" id="IPR001841">
    <property type="entry name" value="Znf_RING"/>
</dbReference>
<feature type="region of interest" description="Disordered" evidence="5">
    <location>
        <begin position="1252"/>
        <end position="1271"/>
    </location>
</feature>
<keyword evidence="2 4" id="KW-0863">Zinc-finger</keyword>
<feature type="region of interest" description="Disordered" evidence="5">
    <location>
        <begin position="59"/>
        <end position="79"/>
    </location>
</feature>
<feature type="region of interest" description="Disordered" evidence="5">
    <location>
        <begin position="1"/>
        <end position="33"/>
    </location>
</feature>
<dbReference type="VEuPathDB" id="TriTrypDB:BSAL_35965"/>
<dbReference type="PROSITE" id="PS00973">
    <property type="entry name" value="USP_2"/>
    <property type="match status" value="1"/>
</dbReference>
<keyword evidence="1" id="KW-0479">Metal-binding</keyword>
<dbReference type="InterPro" id="IPR038765">
    <property type="entry name" value="Papain-like_cys_pep_sf"/>
</dbReference>
<name>A0A0S4JPF3_BODSA</name>
<dbReference type="OrthoDB" id="289038at2759"/>
<dbReference type="CDD" id="cd16454">
    <property type="entry name" value="RING-H2_PA-TM-RING"/>
    <property type="match status" value="1"/>
</dbReference>
<evidence type="ECO:0000256" key="1">
    <source>
        <dbReference type="ARBA" id="ARBA00022723"/>
    </source>
</evidence>
<keyword evidence="9" id="KW-1185">Reference proteome</keyword>
<feature type="compositionally biased region" description="Polar residues" evidence="5">
    <location>
        <begin position="24"/>
        <end position="33"/>
    </location>
</feature>
<dbReference type="InterPro" id="IPR013083">
    <property type="entry name" value="Znf_RING/FYVE/PHD"/>
</dbReference>
<dbReference type="GO" id="GO:0005829">
    <property type="term" value="C:cytosol"/>
    <property type="evidence" value="ECO:0007669"/>
    <property type="project" value="TreeGrafter"/>
</dbReference>
<dbReference type="Proteomes" id="UP000051952">
    <property type="component" value="Unassembled WGS sequence"/>
</dbReference>
<dbReference type="GO" id="GO:0004843">
    <property type="term" value="F:cysteine-type deubiquitinase activity"/>
    <property type="evidence" value="ECO:0007669"/>
    <property type="project" value="InterPro"/>
</dbReference>
<feature type="region of interest" description="Disordered" evidence="5">
    <location>
        <begin position="1029"/>
        <end position="1056"/>
    </location>
</feature>
<dbReference type="GO" id="GO:0005634">
    <property type="term" value="C:nucleus"/>
    <property type="evidence" value="ECO:0007669"/>
    <property type="project" value="TreeGrafter"/>
</dbReference>
<accession>A0A0S4JPF3</accession>
<feature type="compositionally biased region" description="Polar residues" evidence="5">
    <location>
        <begin position="1317"/>
        <end position="1334"/>
    </location>
</feature>
<feature type="domain" description="RING-type" evidence="6">
    <location>
        <begin position="1382"/>
        <end position="1423"/>
    </location>
</feature>
<evidence type="ECO:0000313" key="8">
    <source>
        <dbReference type="EMBL" id="CUG92190.1"/>
    </source>
</evidence>
<dbReference type="InterPro" id="IPR011016">
    <property type="entry name" value="Znf_RING-CH"/>
</dbReference>
<dbReference type="PROSITE" id="PS50235">
    <property type="entry name" value="USP_3"/>
    <property type="match status" value="1"/>
</dbReference>
<dbReference type="Pfam" id="PF00443">
    <property type="entry name" value="UCH"/>
    <property type="match status" value="1"/>
</dbReference>
<evidence type="ECO:0000256" key="5">
    <source>
        <dbReference type="SAM" id="MobiDB-lite"/>
    </source>
</evidence>
<dbReference type="Gene3D" id="3.90.70.10">
    <property type="entry name" value="Cysteine proteinases"/>
    <property type="match status" value="1"/>
</dbReference>
<dbReference type="SUPFAM" id="SSF57850">
    <property type="entry name" value="RING/U-box"/>
    <property type="match status" value="1"/>
</dbReference>
<evidence type="ECO:0000259" key="6">
    <source>
        <dbReference type="PROSITE" id="PS50089"/>
    </source>
</evidence>
<dbReference type="InterPro" id="IPR050164">
    <property type="entry name" value="Peptidase_C19"/>
</dbReference>
<evidence type="ECO:0000313" key="9">
    <source>
        <dbReference type="Proteomes" id="UP000051952"/>
    </source>
</evidence>
<sequence length="1429" mass="157968">MPTLVNRRTGKSGGVTFVEGDNEGTASTVGTAKSSLSHAPLTVRRKELEKLLGTELPDYPAHVAQPSDNTAQAQPPPPTAAAVVHRQPFVGLTNLGATCYMNSLLQTLYTTPELRKHVVEFPFDTKQRHARNVAFHLQQLFSKMQDAGIRNHSTTKELMESFGMGGDAHREQHDVQELNRVLMDVLQEFIDRFIASGASAPSAEASADSKEALRTTVSTTEGLQVIRSLYQGHLRDVMKCANCHHTRASETPYLDLVLPLCSMLGEAYDEESNIRVHSLEDCLDRYVAHEVIDGVDCDACGGRHPLEKYQQFSAEGLPRVLTTQLLRLQYNIETGRRDKVQKDISLPTVLDMRRWCGDSSSASSSDVNSAVETRYRLHAIICHRGTAYHGHYYAFVCCYPSGFVDEVGTGAVWYKFDDETVSVASPDEILEYTDPATWKACRDAADATTTVADDEANNKKSSETASGVEAAVVDEDNAKAAAPSTAVAPTNPPEFPTVAELQEVENWIGFDFDVLEASAGGGGPTNSKRPRTISGHSYYALYRRFDMPLVTGAEHFAPPLYIQEALLPEQATLKEQRKELDDMALTVPISIWLGDVDRALTSQYQAKQQQAAALVPAASKSAATSQQHPPPYQLAQIWVNAQWTWSVEELIAEVKRVASEDDVLMEDPWVVELLCSENAFLRTYYKDIGTMGEHAAVGTLLAQHCSRKRNVTNHFALHIISAFASEDEIDSPDGRAAEVWTNWLQGSKVSKADNPFHIFPQCSHVPSEFPMAIRQIVSMPHGCSVEEAKVLIAPRIGIPAKEQVLTAVYSLAGGDPVIRTTGILVGDPIYVERADPARPVTNISSGNYDAATASTNKCVEEGEINATTGVREYATRAMVSIFDSYKMDVEYFEVPHAVEDNGIADYIRNISPEKVRMMRVDRRSTVRNLKLRVIHENYDEFVVKEKDAQLWFHTSPEPKNVEATLYTMCLGAARCRVALVHRPVLAENERMAEVYLMPDPLDYLQPMTLLKRVQLGSETSIGDVIRQAFPADEEPPRPPQEPTASSAPYGDEEELSIPSRSDEVYWYRPRLVPPGKSGHFGPLLWNSIVVQNAKSHPTSEVLKIVLQRLKAPEPLMEKGSIILHAHLWNSSEPSAGDFKALGVEREVVFNKELPAFCLKEQLSELFGIPMESIQAAPAKLYMLKNHESAFSKVAWEVLSDEKTLQRAVAAHPLSIEQDEIIVVRRREDPWPLVDDATKENGYAVTGQRVAATSSKFGGRRPKSPVIAGLLKMRSDVDEDTSSDAKDKSKKKARSEAGITIRAVWEYEAEEGADLANAETTTTTGDESAKNTNHSGEGPAGIDSAFTEWRSAPAKQSAPPKLIDFLESCQFDSTIHAMYETACRICYGDFEDNETICILTHCAHIFHKECLGQWFEQKSVCPMCGVNAAP</sequence>
<dbReference type="PROSITE" id="PS00972">
    <property type="entry name" value="USP_1"/>
    <property type="match status" value="1"/>
</dbReference>
<dbReference type="Pfam" id="PF13639">
    <property type="entry name" value="zf-RING_2"/>
    <property type="match status" value="1"/>
</dbReference>
<evidence type="ECO:0000256" key="4">
    <source>
        <dbReference type="PROSITE-ProRule" id="PRU00175"/>
    </source>
</evidence>
<dbReference type="SUPFAM" id="SSF54001">
    <property type="entry name" value="Cysteine proteinases"/>
    <property type="match status" value="1"/>
</dbReference>
<keyword evidence="3" id="KW-0862">Zinc</keyword>
<evidence type="ECO:0000259" key="7">
    <source>
        <dbReference type="PROSITE" id="PS50235"/>
    </source>
</evidence>
<dbReference type="GO" id="GO:0016579">
    <property type="term" value="P:protein deubiquitination"/>
    <property type="evidence" value="ECO:0007669"/>
    <property type="project" value="InterPro"/>
</dbReference>
<evidence type="ECO:0000256" key="3">
    <source>
        <dbReference type="ARBA" id="ARBA00022833"/>
    </source>
</evidence>
<dbReference type="SMART" id="SM00184">
    <property type="entry name" value="RING"/>
    <property type="match status" value="1"/>
</dbReference>
<dbReference type="InterPro" id="IPR028889">
    <property type="entry name" value="USP"/>
</dbReference>
<organism evidence="8 9">
    <name type="scientific">Bodo saltans</name>
    <name type="common">Flagellated protozoan</name>
    <dbReference type="NCBI Taxonomy" id="75058"/>
    <lineage>
        <taxon>Eukaryota</taxon>
        <taxon>Discoba</taxon>
        <taxon>Euglenozoa</taxon>
        <taxon>Kinetoplastea</taxon>
        <taxon>Metakinetoplastina</taxon>
        <taxon>Eubodonida</taxon>
        <taxon>Bodonidae</taxon>
        <taxon>Bodo</taxon>
    </lineage>
</organism>
<feature type="domain" description="USP" evidence="7">
    <location>
        <begin position="90"/>
        <end position="442"/>
    </location>
</feature>
<proteinExistence type="predicted"/>
<dbReference type="InterPro" id="IPR018200">
    <property type="entry name" value="USP_CS"/>
</dbReference>
<reference evidence="9" key="1">
    <citation type="submission" date="2015-09" db="EMBL/GenBank/DDBJ databases">
        <authorList>
            <consortium name="Pathogen Informatics"/>
        </authorList>
    </citation>
    <scope>NUCLEOTIDE SEQUENCE [LARGE SCALE GENOMIC DNA]</scope>
    <source>
        <strain evidence="9">Lake Konstanz</strain>
    </source>
</reference>
<dbReference type="InterPro" id="IPR001394">
    <property type="entry name" value="Peptidase_C19_UCH"/>
</dbReference>
<evidence type="ECO:0000256" key="2">
    <source>
        <dbReference type="ARBA" id="ARBA00022771"/>
    </source>
</evidence>
<feature type="region of interest" description="Disordered" evidence="5">
    <location>
        <begin position="450"/>
        <end position="471"/>
    </location>
</feature>